<keyword evidence="4" id="KW-1185">Reference proteome</keyword>
<organism evidence="3 4">
    <name type="scientific">Pseudovibrio denitrificans</name>
    <dbReference type="NCBI Taxonomy" id="258256"/>
    <lineage>
        <taxon>Bacteria</taxon>
        <taxon>Pseudomonadati</taxon>
        <taxon>Pseudomonadota</taxon>
        <taxon>Alphaproteobacteria</taxon>
        <taxon>Hyphomicrobiales</taxon>
        <taxon>Stappiaceae</taxon>
        <taxon>Pseudovibrio</taxon>
    </lineage>
</organism>
<sequence length="355" mass="37622">MKHKAIYHLLVATSALMALVETSVAQTIYIPEGSATSVAVVDFKSKAIVRRYSDLEAVHGLAIAEEKQLLIAGSLSEIETGDALKERKPAGMSEEDHAAHHAPSTTQTSSQGDGSKSLLSVVQIETGDILRRIEVPGGVHHVAVTPDERFAVVTHPSGGGISVVNLSSLQLEAFIPTGNNPNYLAFGSAADTVYVSNAGNGTISEVDLDRRIVRRNLLAGTSPEHMIADPSSGTLYAVDTGAGRIIELNLKTGEALRTFDIGGEIHALALSPDRAKLVATVTSEGRLAFLDLLSGELSSQSLSPAPYHLTLVENTESVFVSSRAESVVWSIDLNDMKISEEIAIEGEGHQMISLP</sequence>
<dbReference type="InterPro" id="IPR011048">
    <property type="entry name" value="Haem_d1_sf"/>
</dbReference>
<dbReference type="InterPro" id="IPR051200">
    <property type="entry name" value="Host-pathogen_enzymatic-act"/>
</dbReference>
<dbReference type="Gene3D" id="2.130.10.10">
    <property type="entry name" value="YVTN repeat-like/Quinoprotein amine dehydrogenase"/>
    <property type="match status" value="1"/>
</dbReference>
<accession>A0A1I6YK72</accession>
<dbReference type="InterPro" id="IPR015943">
    <property type="entry name" value="WD40/YVTN_repeat-like_dom_sf"/>
</dbReference>
<evidence type="ECO:0000313" key="4">
    <source>
        <dbReference type="Proteomes" id="UP000183371"/>
    </source>
</evidence>
<dbReference type="EMBL" id="FPBD01000001">
    <property type="protein sequence ID" value="SFT50889.1"/>
    <property type="molecule type" value="Genomic_DNA"/>
</dbReference>
<dbReference type="PANTHER" id="PTHR47197">
    <property type="entry name" value="PROTEIN NIRF"/>
    <property type="match status" value="1"/>
</dbReference>
<evidence type="ECO:0000256" key="2">
    <source>
        <dbReference type="SAM" id="SignalP"/>
    </source>
</evidence>
<proteinExistence type="predicted"/>
<reference evidence="4" key="1">
    <citation type="submission" date="2016-10" db="EMBL/GenBank/DDBJ databases">
        <authorList>
            <person name="Varghese N."/>
            <person name="Submissions S."/>
        </authorList>
    </citation>
    <scope>NUCLEOTIDE SEQUENCE [LARGE SCALE GENOMIC DNA]</scope>
    <source>
        <strain evidence="4">DSM 17465</strain>
    </source>
</reference>
<feature type="chain" id="PRO_5010158903" description="40-residue YVTN family beta-propeller repeat-containing protein" evidence="2">
    <location>
        <begin position="26"/>
        <end position="355"/>
    </location>
</feature>
<evidence type="ECO:0000256" key="1">
    <source>
        <dbReference type="SAM" id="MobiDB-lite"/>
    </source>
</evidence>
<dbReference type="AlphaFoldDB" id="A0A1I6YK72"/>
<name>A0A1I6YK72_9HYPH</name>
<feature type="region of interest" description="Disordered" evidence="1">
    <location>
        <begin position="86"/>
        <end position="115"/>
    </location>
</feature>
<dbReference type="PANTHER" id="PTHR47197:SF3">
    <property type="entry name" value="DIHYDRO-HEME D1 DEHYDROGENASE"/>
    <property type="match status" value="1"/>
</dbReference>
<protein>
    <recommendedName>
        <fullName evidence="5">40-residue YVTN family beta-propeller repeat-containing protein</fullName>
    </recommendedName>
</protein>
<feature type="signal peptide" evidence="2">
    <location>
        <begin position="1"/>
        <end position="25"/>
    </location>
</feature>
<dbReference type="SUPFAM" id="SSF51004">
    <property type="entry name" value="C-terminal (heme d1) domain of cytochrome cd1-nitrite reductase"/>
    <property type="match status" value="1"/>
</dbReference>
<evidence type="ECO:0008006" key="5">
    <source>
        <dbReference type="Google" id="ProtNLM"/>
    </source>
</evidence>
<feature type="compositionally biased region" description="Basic and acidic residues" evidence="1">
    <location>
        <begin position="86"/>
        <end position="99"/>
    </location>
</feature>
<dbReference type="Proteomes" id="UP000183371">
    <property type="component" value="Unassembled WGS sequence"/>
</dbReference>
<gene>
    <name evidence="3" type="ORF">SAMN05444141_101940</name>
</gene>
<keyword evidence="2" id="KW-0732">Signal</keyword>
<dbReference type="RefSeq" id="WP_083416569.1">
    <property type="nucleotide sequence ID" value="NZ_FPBD01000001.1"/>
</dbReference>
<evidence type="ECO:0000313" key="3">
    <source>
        <dbReference type="EMBL" id="SFT50889.1"/>
    </source>
</evidence>